<keyword evidence="6" id="KW-0472">Membrane</keyword>
<reference evidence="8 9" key="1">
    <citation type="submission" date="2018-06" db="EMBL/GenBank/DDBJ databases">
        <title>Comparative genomics reveals the genomic features of Rhizophagus irregularis, R. cerebriforme, R. diaphanum and Gigaspora rosea, and their symbiotic lifestyle signature.</title>
        <authorList>
            <person name="Morin E."/>
            <person name="San Clemente H."/>
            <person name="Chen E.C.H."/>
            <person name="De La Providencia I."/>
            <person name="Hainaut M."/>
            <person name="Kuo A."/>
            <person name="Kohler A."/>
            <person name="Murat C."/>
            <person name="Tang N."/>
            <person name="Roy S."/>
            <person name="Loubradou J."/>
            <person name="Henrissat B."/>
            <person name="Grigoriev I.V."/>
            <person name="Corradi N."/>
            <person name="Roux C."/>
            <person name="Martin F.M."/>
        </authorList>
    </citation>
    <scope>NUCLEOTIDE SEQUENCE [LARGE SCALE GENOMIC DNA]</scope>
    <source>
        <strain evidence="8 9">DAOM 194757</strain>
    </source>
</reference>
<keyword evidence="9" id="KW-1185">Reference proteome</keyword>
<dbReference type="InterPro" id="IPR006172">
    <property type="entry name" value="DNA-dir_DNA_pol_B"/>
</dbReference>
<evidence type="ECO:0000313" key="9">
    <source>
        <dbReference type="Proteomes" id="UP000266673"/>
    </source>
</evidence>
<evidence type="ECO:0000256" key="6">
    <source>
        <dbReference type="SAM" id="Phobius"/>
    </source>
</evidence>
<dbReference type="Gene3D" id="3.90.1600.10">
    <property type="entry name" value="Palm domain of DNA polymerase"/>
    <property type="match status" value="1"/>
</dbReference>
<keyword evidence="4" id="KW-0548">Nucleotidyltransferase</keyword>
<evidence type="ECO:0000259" key="7">
    <source>
        <dbReference type="Pfam" id="PF00136"/>
    </source>
</evidence>
<dbReference type="InterPro" id="IPR043502">
    <property type="entry name" value="DNA/RNA_pol_sf"/>
</dbReference>
<dbReference type="EMBL" id="QKWP01002665">
    <property type="protein sequence ID" value="RIB02529.1"/>
    <property type="molecule type" value="Genomic_DNA"/>
</dbReference>
<sequence>LSNALKLTANSIYGATGFVFSNLYMKLIASSITAYSRAILRKVINYAAQYDIEIVYGDTDSTFFGLKDFY</sequence>
<keyword evidence="6" id="KW-1133">Transmembrane helix</keyword>
<evidence type="ECO:0000256" key="4">
    <source>
        <dbReference type="ARBA" id="ARBA00022695"/>
    </source>
</evidence>
<dbReference type="GO" id="GO:0000166">
    <property type="term" value="F:nucleotide binding"/>
    <property type="evidence" value="ECO:0007669"/>
    <property type="project" value="InterPro"/>
</dbReference>
<feature type="domain" description="DNA-directed DNA polymerase family B multifunctional" evidence="7">
    <location>
        <begin position="4"/>
        <end position="65"/>
    </location>
</feature>
<dbReference type="OrthoDB" id="1749912at2759"/>
<dbReference type="InterPro" id="IPR023211">
    <property type="entry name" value="DNA_pol_palm_dom_sf"/>
</dbReference>
<comment type="similarity">
    <text evidence="1">Belongs to the DNA polymerase type-B family.</text>
</comment>
<keyword evidence="5" id="KW-0239">DNA-directed DNA polymerase</keyword>
<evidence type="ECO:0000256" key="1">
    <source>
        <dbReference type="ARBA" id="ARBA00005755"/>
    </source>
</evidence>
<feature type="non-terminal residue" evidence="8">
    <location>
        <position position="1"/>
    </location>
</feature>
<dbReference type="EC" id="2.7.7.7" evidence="2"/>
<dbReference type="GO" id="GO:0005658">
    <property type="term" value="C:alpha DNA polymerase:primase complex"/>
    <property type="evidence" value="ECO:0007669"/>
    <property type="project" value="TreeGrafter"/>
</dbReference>
<dbReference type="GO" id="GO:0006273">
    <property type="term" value="P:lagging strand elongation"/>
    <property type="evidence" value="ECO:0007669"/>
    <property type="project" value="TreeGrafter"/>
</dbReference>
<gene>
    <name evidence="8" type="ORF">C2G38_1991238</name>
</gene>
<dbReference type="SUPFAM" id="SSF56672">
    <property type="entry name" value="DNA/RNA polymerases"/>
    <property type="match status" value="1"/>
</dbReference>
<feature type="transmembrane region" description="Helical" evidence="6">
    <location>
        <begin position="12"/>
        <end position="35"/>
    </location>
</feature>
<evidence type="ECO:0000256" key="5">
    <source>
        <dbReference type="ARBA" id="ARBA00022932"/>
    </source>
</evidence>
<evidence type="ECO:0000256" key="2">
    <source>
        <dbReference type="ARBA" id="ARBA00012417"/>
    </source>
</evidence>
<dbReference type="PANTHER" id="PTHR45861:SF1">
    <property type="entry name" value="DNA POLYMERASE ALPHA CATALYTIC SUBUNIT"/>
    <property type="match status" value="1"/>
</dbReference>
<dbReference type="InterPro" id="IPR006134">
    <property type="entry name" value="DNA-dir_DNA_pol_B_multi_dom"/>
</dbReference>
<keyword evidence="3" id="KW-0808">Transferase</keyword>
<dbReference type="GO" id="GO:0003697">
    <property type="term" value="F:single-stranded DNA binding"/>
    <property type="evidence" value="ECO:0007669"/>
    <property type="project" value="TreeGrafter"/>
</dbReference>
<keyword evidence="6" id="KW-0812">Transmembrane</keyword>
<dbReference type="GO" id="GO:0006272">
    <property type="term" value="P:leading strand elongation"/>
    <property type="evidence" value="ECO:0007669"/>
    <property type="project" value="TreeGrafter"/>
</dbReference>
<proteinExistence type="inferred from homology"/>
<evidence type="ECO:0000313" key="8">
    <source>
        <dbReference type="EMBL" id="RIB02529.1"/>
    </source>
</evidence>
<dbReference type="AlphaFoldDB" id="A0A397U170"/>
<dbReference type="GO" id="GO:0003887">
    <property type="term" value="F:DNA-directed DNA polymerase activity"/>
    <property type="evidence" value="ECO:0007669"/>
    <property type="project" value="UniProtKB-KW"/>
</dbReference>
<name>A0A397U170_9GLOM</name>
<dbReference type="Proteomes" id="UP000266673">
    <property type="component" value="Unassembled WGS sequence"/>
</dbReference>
<dbReference type="GO" id="GO:0003688">
    <property type="term" value="F:DNA replication origin binding"/>
    <property type="evidence" value="ECO:0007669"/>
    <property type="project" value="TreeGrafter"/>
</dbReference>
<dbReference type="Pfam" id="PF00136">
    <property type="entry name" value="DNA_pol_B"/>
    <property type="match status" value="1"/>
</dbReference>
<organism evidence="8 9">
    <name type="scientific">Gigaspora rosea</name>
    <dbReference type="NCBI Taxonomy" id="44941"/>
    <lineage>
        <taxon>Eukaryota</taxon>
        <taxon>Fungi</taxon>
        <taxon>Fungi incertae sedis</taxon>
        <taxon>Mucoromycota</taxon>
        <taxon>Glomeromycotina</taxon>
        <taxon>Glomeromycetes</taxon>
        <taxon>Diversisporales</taxon>
        <taxon>Gigasporaceae</taxon>
        <taxon>Gigaspora</taxon>
    </lineage>
</organism>
<evidence type="ECO:0000256" key="3">
    <source>
        <dbReference type="ARBA" id="ARBA00022679"/>
    </source>
</evidence>
<comment type="caution">
    <text evidence="8">The sequence shown here is derived from an EMBL/GenBank/DDBJ whole genome shotgun (WGS) entry which is preliminary data.</text>
</comment>
<dbReference type="GO" id="GO:1902975">
    <property type="term" value="P:mitotic DNA replication initiation"/>
    <property type="evidence" value="ECO:0007669"/>
    <property type="project" value="TreeGrafter"/>
</dbReference>
<accession>A0A397U170</accession>
<dbReference type="GO" id="GO:0003682">
    <property type="term" value="F:chromatin binding"/>
    <property type="evidence" value="ECO:0007669"/>
    <property type="project" value="TreeGrafter"/>
</dbReference>
<dbReference type="PRINTS" id="PR00106">
    <property type="entry name" value="DNAPOLB"/>
</dbReference>
<dbReference type="STRING" id="44941.A0A397U170"/>
<dbReference type="PANTHER" id="PTHR45861">
    <property type="entry name" value="DNA POLYMERASE ALPHA CATALYTIC SUBUNIT"/>
    <property type="match status" value="1"/>
</dbReference>
<protein>
    <recommendedName>
        <fullName evidence="2">DNA-directed DNA polymerase</fullName>
        <ecNumber evidence="2">2.7.7.7</ecNumber>
    </recommendedName>
</protein>